<comment type="caution">
    <text evidence="2">The sequence shown here is derived from an EMBL/GenBank/DDBJ whole genome shotgun (WGS) entry which is preliminary data.</text>
</comment>
<keyword evidence="3" id="KW-1185">Reference proteome</keyword>
<feature type="compositionally biased region" description="Basic and acidic residues" evidence="1">
    <location>
        <begin position="169"/>
        <end position="191"/>
    </location>
</feature>
<accession>A0A318TFI3</accession>
<dbReference type="AlphaFoldDB" id="A0A318TFI3"/>
<feature type="region of interest" description="Disordered" evidence="1">
    <location>
        <begin position="107"/>
        <end position="191"/>
    </location>
</feature>
<evidence type="ECO:0000313" key="3">
    <source>
        <dbReference type="Proteomes" id="UP000248148"/>
    </source>
</evidence>
<feature type="compositionally biased region" description="Low complexity" evidence="1">
    <location>
        <begin position="139"/>
        <end position="151"/>
    </location>
</feature>
<dbReference type="EMBL" id="QJTI01000011">
    <property type="protein sequence ID" value="PYF02540.1"/>
    <property type="molecule type" value="Genomic_DNA"/>
</dbReference>
<protein>
    <submittedName>
        <fullName evidence="2">Uncharacterized protein</fullName>
    </submittedName>
</protein>
<evidence type="ECO:0000256" key="1">
    <source>
        <dbReference type="SAM" id="MobiDB-lite"/>
    </source>
</evidence>
<reference evidence="2 3" key="1">
    <citation type="submission" date="2018-06" db="EMBL/GenBank/DDBJ databases">
        <title>Genomic Encyclopedia of Archaeal and Bacterial Type Strains, Phase II (KMG-II): from individual species to whole genera.</title>
        <authorList>
            <person name="Goeker M."/>
        </authorList>
    </citation>
    <scope>NUCLEOTIDE SEQUENCE [LARGE SCALE GENOMIC DNA]</scope>
    <source>
        <strain evidence="2 3">JCM 11668</strain>
    </source>
</reference>
<organism evidence="2 3">
    <name type="scientific">Rhodopseudomonas faecalis</name>
    <dbReference type="NCBI Taxonomy" id="99655"/>
    <lineage>
        <taxon>Bacteria</taxon>
        <taxon>Pseudomonadati</taxon>
        <taxon>Pseudomonadota</taxon>
        <taxon>Alphaproteobacteria</taxon>
        <taxon>Hyphomicrobiales</taxon>
        <taxon>Nitrobacteraceae</taxon>
        <taxon>Rhodopseudomonas</taxon>
    </lineage>
</organism>
<proteinExistence type="predicted"/>
<dbReference type="Proteomes" id="UP000248148">
    <property type="component" value="Unassembled WGS sequence"/>
</dbReference>
<evidence type="ECO:0000313" key="2">
    <source>
        <dbReference type="EMBL" id="PYF02540.1"/>
    </source>
</evidence>
<name>A0A318TFI3_9BRAD</name>
<gene>
    <name evidence="2" type="ORF">BJ122_11138</name>
</gene>
<sequence>MTTHRMTDMRCVQLPPTHREGHTYFDTGSALRIVPLLQRRGGSVPSWKVIVSAFKAYLDRVHRTRFFFACTSSFRCVHVIAQHQHLAKANADPPCWDDDLSRDIATSTAQQAQHTKHSKTRPASWRRLNRTHSSTGGLPPSAKSSSPVTSRRSSRLLVHGAVVGGGAADRLDRTLDRGEQPADLRRGPALR</sequence>